<name>A0A409WZB8_9AGAR</name>
<protein>
    <submittedName>
        <fullName evidence="2">Uncharacterized protein</fullName>
    </submittedName>
</protein>
<feature type="region of interest" description="Disordered" evidence="1">
    <location>
        <begin position="1"/>
        <end position="28"/>
    </location>
</feature>
<proteinExistence type="predicted"/>
<dbReference type="STRING" id="181874.A0A409WZB8"/>
<dbReference type="EMBL" id="NHTK01004972">
    <property type="protein sequence ID" value="PPQ83868.1"/>
    <property type="molecule type" value="Genomic_DNA"/>
</dbReference>
<sequence>MQPNPPRQAFSSHHFSPRPSSLSPPRPISPPSRLSFSLAFFIATFFLLTHPQIQSTHASVYPTKPVAGTTYIAGQAGQVEWLDDGIKPLLGAMGKMRIDLYARNNTFIATLARDIQPMALHTTVLIPPITPPNNHQYTMRFITIDPALTIYTANFAIMPNPLILHTPAPAPVAITTTTLMAQVSMLQASGQAPPVRTPLAGGGAGAGGVVPLANRPGIVTMSRYGAAPASAGFPYPTPITPSPVLPNDVNAPGYPDDLSQTNNAAALGSVWPFRAPRIMAKLTEIGSNCVDGKNTRTRRCLDLNVHGTREANGMLDDRRVADDSEKGIKAGVMQRVQVLSRVRREGRVDVEKIKFRMVFILWPAMVGLTLAF</sequence>
<reference evidence="2 3" key="1">
    <citation type="journal article" date="2018" name="Evol. Lett.">
        <title>Horizontal gene cluster transfer increased hallucinogenic mushroom diversity.</title>
        <authorList>
            <person name="Reynolds H.T."/>
            <person name="Vijayakumar V."/>
            <person name="Gluck-Thaler E."/>
            <person name="Korotkin H.B."/>
            <person name="Matheny P.B."/>
            <person name="Slot J.C."/>
        </authorList>
    </citation>
    <scope>NUCLEOTIDE SEQUENCE [LARGE SCALE GENOMIC DNA]</scope>
    <source>
        <strain evidence="2 3">2629</strain>
    </source>
</reference>
<evidence type="ECO:0000313" key="2">
    <source>
        <dbReference type="EMBL" id="PPQ83868.1"/>
    </source>
</evidence>
<evidence type="ECO:0000313" key="3">
    <source>
        <dbReference type="Proteomes" id="UP000284842"/>
    </source>
</evidence>
<dbReference type="OrthoDB" id="3250770at2759"/>
<gene>
    <name evidence="2" type="ORF">CVT24_006519</name>
</gene>
<evidence type="ECO:0000256" key="1">
    <source>
        <dbReference type="SAM" id="MobiDB-lite"/>
    </source>
</evidence>
<organism evidence="2 3">
    <name type="scientific">Panaeolus cyanescens</name>
    <dbReference type="NCBI Taxonomy" id="181874"/>
    <lineage>
        <taxon>Eukaryota</taxon>
        <taxon>Fungi</taxon>
        <taxon>Dikarya</taxon>
        <taxon>Basidiomycota</taxon>
        <taxon>Agaricomycotina</taxon>
        <taxon>Agaricomycetes</taxon>
        <taxon>Agaricomycetidae</taxon>
        <taxon>Agaricales</taxon>
        <taxon>Agaricineae</taxon>
        <taxon>Galeropsidaceae</taxon>
        <taxon>Panaeolus</taxon>
    </lineage>
</organism>
<dbReference type="InParanoid" id="A0A409WZB8"/>
<accession>A0A409WZB8</accession>
<comment type="caution">
    <text evidence="2">The sequence shown here is derived from an EMBL/GenBank/DDBJ whole genome shotgun (WGS) entry which is preliminary data.</text>
</comment>
<dbReference type="Proteomes" id="UP000284842">
    <property type="component" value="Unassembled WGS sequence"/>
</dbReference>
<feature type="compositionally biased region" description="Low complexity" evidence="1">
    <location>
        <begin position="10"/>
        <end position="21"/>
    </location>
</feature>
<dbReference type="AlphaFoldDB" id="A0A409WZB8"/>
<keyword evidence="3" id="KW-1185">Reference proteome</keyword>